<evidence type="ECO:0008006" key="3">
    <source>
        <dbReference type="Google" id="ProtNLM"/>
    </source>
</evidence>
<dbReference type="Proteomes" id="UP000233556">
    <property type="component" value="Unassembled WGS sequence"/>
</dbReference>
<name>A0A2I0U7F6_LIMLA</name>
<organism evidence="1 2">
    <name type="scientific">Limosa lapponica baueri</name>
    <dbReference type="NCBI Taxonomy" id="1758121"/>
    <lineage>
        <taxon>Eukaryota</taxon>
        <taxon>Metazoa</taxon>
        <taxon>Chordata</taxon>
        <taxon>Craniata</taxon>
        <taxon>Vertebrata</taxon>
        <taxon>Euteleostomi</taxon>
        <taxon>Archelosauria</taxon>
        <taxon>Archosauria</taxon>
        <taxon>Dinosauria</taxon>
        <taxon>Saurischia</taxon>
        <taxon>Theropoda</taxon>
        <taxon>Coelurosauria</taxon>
        <taxon>Aves</taxon>
        <taxon>Neognathae</taxon>
        <taxon>Neoaves</taxon>
        <taxon>Charadriiformes</taxon>
        <taxon>Scolopacidae</taxon>
        <taxon>Limosa</taxon>
    </lineage>
</organism>
<proteinExistence type="predicted"/>
<reference evidence="2" key="1">
    <citation type="submission" date="2017-11" db="EMBL/GenBank/DDBJ databases">
        <authorList>
            <person name="Lima N.C."/>
            <person name="Parody-Merino A.M."/>
            <person name="Battley P.F."/>
            <person name="Fidler A.E."/>
            <person name="Prosdocimi F."/>
        </authorList>
    </citation>
    <scope>NUCLEOTIDE SEQUENCE [LARGE SCALE GENOMIC DNA]</scope>
</reference>
<accession>A0A2I0U7F6</accession>
<dbReference type="PANTHER" id="PTHR33332">
    <property type="entry name" value="REVERSE TRANSCRIPTASE DOMAIN-CONTAINING PROTEIN"/>
    <property type="match status" value="1"/>
</dbReference>
<dbReference type="OrthoDB" id="3549872at2759"/>
<evidence type="ECO:0000313" key="2">
    <source>
        <dbReference type="Proteomes" id="UP000233556"/>
    </source>
</evidence>
<reference evidence="2" key="2">
    <citation type="submission" date="2017-12" db="EMBL/GenBank/DDBJ databases">
        <title>Genome sequence of the Bar-tailed Godwit (Limosa lapponica baueri).</title>
        <authorList>
            <person name="Lima N.C.B."/>
            <person name="Parody-Merino A.M."/>
            <person name="Battley P.F."/>
            <person name="Fidler A.E."/>
            <person name="Prosdocimi F."/>
        </authorList>
    </citation>
    <scope>NUCLEOTIDE SEQUENCE [LARGE SCALE GENOMIC DNA]</scope>
</reference>
<protein>
    <recommendedName>
        <fullName evidence="3">Reverse transcriptase</fullName>
    </recommendedName>
</protein>
<gene>
    <name evidence="1" type="ORF">llap_7685</name>
</gene>
<evidence type="ECO:0000313" key="1">
    <source>
        <dbReference type="EMBL" id="PKU42007.1"/>
    </source>
</evidence>
<dbReference type="AlphaFoldDB" id="A0A2I0U7F6"/>
<sequence>MLVDSRLNINQQCAQVAKKANGILACIRNSVASRSRAVTVPLYWALVRPPLQCCVQFWAPHYKKDIEVLERVQRRATKLVRGLENKSYEERPLQKACRSCTDPCLMNFNTGKRRVLHLGRNNPLHQDRLGADLWESTSEEKDLGVLVDNRMTMSQQCALAAKKAKGILGGIRKSVTSRSREVILPLCSALGRPHLEHWVQFWAPQFKKDRELLERGQQRATKMMRGLEHLLYKERLRDLGL</sequence>
<dbReference type="EMBL" id="KZ506043">
    <property type="protein sequence ID" value="PKU42007.1"/>
    <property type="molecule type" value="Genomic_DNA"/>
</dbReference>
<keyword evidence="2" id="KW-1185">Reference proteome</keyword>